<keyword evidence="4 8" id="KW-0106">Calcium</keyword>
<evidence type="ECO:0000259" key="9">
    <source>
        <dbReference type="PROSITE" id="PS50268"/>
    </source>
</evidence>
<dbReference type="SMART" id="SM00112">
    <property type="entry name" value="CA"/>
    <property type="match status" value="5"/>
</dbReference>
<reference evidence="11" key="1">
    <citation type="submission" date="2025-08" db="UniProtKB">
        <authorList>
            <consortium name="RefSeq"/>
        </authorList>
    </citation>
    <scope>IDENTIFICATION</scope>
    <source>
        <tissue evidence="11">Testes</tissue>
    </source>
</reference>
<comment type="subcellular location">
    <subcellularLocation>
        <location evidence="1">Membrane</location>
    </subcellularLocation>
</comment>
<feature type="domain" description="Cadherin" evidence="9">
    <location>
        <begin position="630"/>
        <end position="737"/>
    </location>
</feature>
<evidence type="ECO:0000256" key="5">
    <source>
        <dbReference type="ARBA" id="ARBA00022889"/>
    </source>
</evidence>
<dbReference type="PANTHER" id="PTHR24025:SF31">
    <property type="entry name" value="NEURAL-CADHERIN"/>
    <property type="match status" value="1"/>
</dbReference>
<protein>
    <submittedName>
        <fullName evidence="11">Protocadherin Fat 1-like</fullName>
    </submittedName>
</protein>
<keyword evidence="6" id="KW-1133">Transmembrane helix</keyword>
<dbReference type="CDD" id="cd11304">
    <property type="entry name" value="Cadherin_repeat"/>
    <property type="match status" value="4"/>
</dbReference>
<evidence type="ECO:0000256" key="3">
    <source>
        <dbReference type="ARBA" id="ARBA00022737"/>
    </source>
</evidence>
<dbReference type="PRINTS" id="PR00205">
    <property type="entry name" value="CADHERIN"/>
</dbReference>
<keyword evidence="7" id="KW-0472">Membrane</keyword>
<evidence type="ECO:0000256" key="2">
    <source>
        <dbReference type="ARBA" id="ARBA00022692"/>
    </source>
</evidence>
<keyword evidence="10" id="KW-1185">Reference proteome</keyword>
<evidence type="ECO:0000313" key="10">
    <source>
        <dbReference type="Proteomes" id="UP000694865"/>
    </source>
</evidence>
<dbReference type="InterPro" id="IPR002126">
    <property type="entry name" value="Cadherin-like_dom"/>
</dbReference>
<dbReference type="PANTHER" id="PTHR24025">
    <property type="entry name" value="DESMOGLEIN FAMILY MEMBER"/>
    <property type="match status" value="1"/>
</dbReference>
<dbReference type="Proteomes" id="UP000694865">
    <property type="component" value="Unplaced"/>
</dbReference>
<dbReference type="Gene3D" id="2.60.40.60">
    <property type="entry name" value="Cadherins"/>
    <property type="match status" value="5"/>
</dbReference>
<proteinExistence type="predicted"/>
<gene>
    <name evidence="11" type="primary">LOC102809460</name>
</gene>
<accession>A0ABM0LU73</accession>
<evidence type="ECO:0000256" key="7">
    <source>
        <dbReference type="ARBA" id="ARBA00023136"/>
    </source>
</evidence>
<evidence type="ECO:0000256" key="8">
    <source>
        <dbReference type="PROSITE-ProRule" id="PRU00043"/>
    </source>
</evidence>
<keyword evidence="3" id="KW-0677">Repeat</keyword>
<feature type="domain" description="Cadherin" evidence="9">
    <location>
        <begin position="111"/>
        <end position="217"/>
    </location>
</feature>
<feature type="domain" description="Cadherin" evidence="9">
    <location>
        <begin position="313"/>
        <end position="423"/>
    </location>
</feature>
<keyword evidence="5" id="KW-0130">Cell adhesion</keyword>
<dbReference type="RefSeq" id="XP_006811314.1">
    <property type="nucleotide sequence ID" value="XM_006811251.1"/>
</dbReference>
<evidence type="ECO:0000313" key="11">
    <source>
        <dbReference type="RefSeq" id="XP_006811314.1"/>
    </source>
</evidence>
<dbReference type="PROSITE" id="PS50268">
    <property type="entry name" value="CADHERIN_2"/>
    <property type="match status" value="5"/>
</dbReference>
<evidence type="ECO:0000256" key="4">
    <source>
        <dbReference type="ARBA" id="ARBA00022837"/>
    </source>
</evidence>
<dbReference type="GeneID" id="102809460"/>
<feature type="domain" description="Cadherin" evidence="9">
    <location>
        <begin position="418"/>
        <end position="523"/>
    </location>
</feature>
<dbReference type="SUPFAM" id="SSF49313">
    <property type="entry name" value="Cadherin-like"/>
    <property type="match status" value="5"/>
</dbReference>
<dbReference type="Pfam" id="PF00028">
    <property type="entry name" value="Cadherin"/>
    <property type="match status" value="1"/>
</dbReference>
<name>A0ABM0LU73_SACKO</name>
<keyword evidence="2" id="KW-0812">Transmembrane</keyword>
<dbReference type="InterPro" id="IPR015919">
    <property type="entry name" value="Cadherin-like_sf"/>
</dbReference>
<evidence type="ECO:0000256" key="1">
    <source>
        <dbReference type="ARBA" id="ARBA00004370"/>
    </source>
</evidence>
<sequence length="742" mass="80535">MGSSLTIEIPQGIADGDMIYSPIDGAGGGFFSEYWYSIGTVVPDLSPNPYPFELAQGFSPSWSNEARLLAVVPPGFDIIREYIIDIVVEEQRRDDTFTCTVTLRVELPIYIDAPHNATIGEHATVPQTIATITATDADGTANDVNFNIVGSNPFQIGPVTVDGNTSVAEIQNVNLPGFDYETGTTIYELFIEAADSSGAKGTATLTVYILDEPEPMVITNLPDSIAISESLIGSVFLVEWDPPDEPIWMISTSPANGSFSINASGSIYVLPPGLNYQEQTTWDVTVFIGDQNGFTDNKILHITLLSNVGPEITNLDDTVQISEMSAGGMDIFAVQAADNEGDDFFCVMFSNPNDGNFGFNSSTNAIYMINSPYLDFETVDEYTLSVTCRDIGPANSMTGTPKVLTVQITDENEALIISNLPATVKVPEDVIHSVSIFEADGIDVDGNALNFTLTTVTPASGQGKFSVADSNGNDGTVFISNNPVFNFEDVNQYTLVLEATDGEFTATGTLTVDIVDIAEPPVFMNDNQDVYIDEEQVVGTLIPLNWAATDVDDALTDLVFNMVIGTYSPYFSLSGGLNPELRIAQTMDYEASFPIPFSVMFTVTDPKGMQDYLRVNVFLQNIYDNSPMFTQAVYSANVFDRESQGSPVLQVLATDVDLFDIVTYTIQPANAYFVIDAHVGEVTVNQPINSSISGDVINFTLVATDLGSNQDTAFVQVTINEVDAIFVTINSNERPYWNWEVP</sequence>
<feature type="domain" description="Cadherin" evidence="9">
    <location>
        <begin position="524"/>
        <end position="629"/>
    </location>
</feature>
<evidence type="ECO:0000256" key="6">
    <source>
        <dbReference type="ARBA" id="ARBA00022989"/>
    </source>
</evidence>
<dbReference type="InterPro" id="IPR050971">
    <property type="entry name" value="Cadherin-domain_protein"/>
</dbReference>
<organism evidence="10 11">
    <name type="scientific">Saccoglossus kowalevskii</name>
    <name type="common">Acorn worm</name>
    <dbReference type="NCBI Taxonomy" id="10224"/>
    <lineage>
        <taxon>Eukaryota</taxon>
        <taxon>Metazoa</taxon>
        <taxon>Hemichordata</taxon>
        <taxon>Enteropneusta</taxon>
        <taxon>Harrimaniidae</taxon>
        <taxon>Saccoglossus</taxon>
    </lineage>
</organism>